<evidence type="ECO:0000313" key="3">
    <source>
        <dbReference type="Proteomes" id="UP000671913"/>
    </source>
</evidence>
<dbReference type="Proteomes" id="UP000671913">
    <property type="component" value="Chromosome"/>
</dbReference>
<keyword evidence="3" id="KW-1185">Reference proteome</keyword>
<sequence length="61" mass="7408">MWNNIYYKLKKLNRELNNSIGYIVIAFGIFILVMYIPDWLWMVLLGIIIIIIGYYINVYFK</sequence>
<gene>
    <name evidence="2" type="ORF">ACETAC_07055</name>
</gene>
<organism evidence="2 3">
    <name type="scientific">Aceticella autotrophica</name>
    <dbReference type="NCBI Taxonomy" id="2755338"/>
    <lineage>
        <taxon>Bacteria</taxon>
        <taxon>Bacillati</taxon>
        <taxon>Bacillota</taxon>
        <taxon>Clostridia</taxon>
        <taxon>Thermoanaerobacterales</taxon>
        <taxon>Thermoanaerobacteraceae</taxon>
        <taxon>Aceticella</taxon>
    </lineage>
</organism>
<dbReference type="KEGG" id="aaut:ACETAC_07055"/>
<accession>A0A975G9S3</accession>
<dbReference type="EMBL" id="CP060096">
    <property type="protein sequence ID" value="QSZ26666.1"/>
    <property type="molecule type" value="Genomic_DNA"/>
</dbReference>
<reference evidence="2" key="1">
    <citation type="submission" date="2020-08" db="EMBL/GenBank/DDBJ databases">
        <title>Genomic insights into the carbon and energy metabolism of the first obligate autotrophic acetogenic bacterium Aceticella autotrophica gen. nov., sp. nov.</title>
        <authorList>
            <person name="Toshchakov S.V."/>
            <person name="Elcheninov A.G."/>
            <person name="Kublanov I.V."/>
            <person name="Frolov E.N."/>
            <person name="Lebedinsky A.V."/>
        </authorList>
    </citation>
    <scope>NUCLEOTIDE SEQUENCE</scope>
    <source>
        <strain evidence="2">3443-3Ac</strain>
    </source>
</reference>
<keyword evidence="1" id="KW-0472">Membrane</keyword>
<evidence type="ECO:0000256" key="1">
    <source>
        <dbReference type="SAM" id="Phobius"/>
    </source>
</evidence>
<proteinExistence type="predicted"/>
<feature type="transmembrane region" description="Helical" evidence="1">
    <location>
        <begin position="42"/>
        <end position="60"/>
    </location>
</feature>
<protein>
    <submittedName>
        <fullName evidence="2">Uncharacterized protein</fullName>
    </submittedName>
</protein>
<dbReference type="RefSeq" id="WP_284679345.1">
    <property type="nucleotide sequence ID" value="NZ_CP060096.1"/>
</dbReference>
<keyword evidence="1" id="KW-1133">Transmembrane helix</keyword>
<evidence type="ECO:0000313" key="2">
    <source>
        <dbReference type="EMBL" id="QSZ26666.1"/>
    </source>
</evidence>
<keyword evidence="1" id="KW-0812">Transmembrane</keyword>
<dbReference type="AlphaFoldDB" id="A0A975G9S3"/>
<name>A0A975G9S3_9THEO</name>
<feature type="transmembrane region" description="Helical" evidence="1">
    <location>
        <begin position="20"/>
        <end position="36"/>
    </location>
</feature>